<name>A0AAD8IQ42_9APIA</name>
<keyword evidence="3 7" id="KW-0812">Transmembrane</keyword>
<dbReference type="GO" id="GO:0009705">
    <property type="term" value="C:plant-type vacuole membrane"/>
    <property type="evidence" value="ECO:0007669"/>
    <property type="project" value="TreeGrafter"/>
</dbReference>
<evidence type="ECO:0000259" key="8">
    <source>
        <dbReference type="PROSITE" id="PS50850"/>
    </source>
</evidence>
<comment type="subcellular location">
    <subcellularLocation>
        <location evidence="1">Membrane</location>
        <topology evidence="1">Multi-pass membrane protein</topology>
    </subcellularLocation>
</comment>
<evidence type="ECO:0000313" key="9">
    <source>
        <dbReference type="EMBL" id="KAK1388015.1"/>
    </source>
</evidence>
<dbReference type="PANTHER" id="PTHR23504">
    <property type="entry name" value="MAJOR FACILITATOR SUPERFAMILY DOMAIN-CONTAINING PROTEIN 10"/>
    <property type="match status" value="1"/>
</dbReference>
<feature type="transmembrane region" description="Helical" evidence="7">
    <location>
        <begin position="105"/>
        <end position="130"/>
    </location>
</feature>
<organism evidence="9 10">
    <name type="scientific">Heracleum sosnowskyi</name>
    <dbReference type="NCBI Taxonomy" id="360622"/>
    <lineage>
        <taxon>Eukaryota</taxon>
        <taxon>Viridiplantae</taxon>
        <taxon>Streptophyta</taxon>
        <taxon>Embryophyta</taxon>
        <taxon>Tracheophyta</taxon>
        <taxon>Spermatophyta</taxon>
        <taxon>Magnoliopsida</taxon>
        <taxon>eudicotyledons</taxon>
        <taxon>Gunneridae</taxon>
        <taxon>Pentapetalae</taxon>
        <taxon>asterids</taxon>
        <taxon>campanulids</taxon>
        <taxon>Apiales</taxon>
        <taxon>Apiaceae</taxon>
        <taxon>Apioideae</taxon>
        <taxon>apioid superclade</taxon>
        <taxon>Tordylieae</taxon>
        <taxon>Tordyliinae</taxon>
        <taxon>Heracleum</taxon>
    </lineage>
</organism>
<dbReference type="AlphaFoldDB" id="A0AAD8IQ42"/>
<dbReference type="PANTHER" id="PTHR23504:SF114">
    <property type="entry name" value="PROTEIN ZINC INDUCED FACILITATOR-LIKE 1"/>
    <property type="match status" value="1"/>
</dbReference>
<evidence type="ECO:0000256" key="7">
    <source>
        <dbReference type="SAM" id="Phobius"/>
    </source>
</evidence>
<evidence type="ECO:0000256" key="5">
    <source>
        <dbReference type="ARBA" id="ARBA00023136"/>
    </source>
</evidence>
<keyword evidence="2" id="KW-0813">Transport</keyword>
<dbReference type="GO" id="GO:0005886">
    <property type="term" value="C:plasma membrane"/>
    <property type="evidence" value="ECO:0007669"/>
    <property type="project" value="TreeGrafter"/>
</dbReference>
<evidence type="ECO:0000313" key="10">
    <source>
        <dbReference type="Proteomes" id="UP001237642"/>
    </source>
</evidence>
<comment type="caution">
    <text evidence="9">The sequence shown here is derived from an EMBL/GenBank/DDBJ whole genome shotgun (WGS) entry which is preliminary data.</text>
</comment>
<dbReference type="EMBL" id="JAUIZM010000004">
    <property type="protein sequence ID" value="KAK1388015.1"/>
    <property type="molecule type" value="Genomic_DNA"/>
</dbReference>
<reference evidence="9" key="2">
    <citation type="submission" date="2023-05" db="EMBL/GenBank/DDBJ databases">
        <authorList>
            <person name="Schelkunov M.I."/>
        </authorList>
    </citation>
    <scope>NUCLEOTIDE SEQUENCE</scope>
    <source>
        <strain evidence="9">Hsosn_3</strain>
        <tissue evidence="9">Leaf</tissue>
    </source>
</reference>
<reference evidence="9" key="1">
    <citation type="submission" date="2023-02" db="EMBL/GenBank/DDBJ databases">
        <title>Genome of toxic invasive species Heracleum sosnowskyi carries increased number of genes despite the absence of recent whole-genome duplications.</title>
        <authorList>
            <person name="Schelkunov M."/>
            <person name="Shtratnikova V."/>
            <person name="Makarenko M."/>
            <person name="Klepikova A."/>
            <person name="Omelchenko D."/>
            <person name="Novikova G."/>
            <person name="Obukhova E."/>
            <person name="Bogdanov V."/>
            <person name="Penin A."/>
            <person name="Logacheva M."/>
        </authorList>
    </citation>
    <scope>NUCLEOTIDE SEQUENCE</scope>
    <source>
        <strain evidence="9">Hsosn_3</strain>
        <tissue evidence="9">Leaf</tissue>
    </source>
</reference>
<dbReference type="InterPro" id="IPR036259">
    <property type="entry name" value="MFS_trans_sf"/>
</dbReference>
<dbReference type="SUPFAM" id="SSF103473">
    <property type="entry name" value="MFS general substrate transporter"/>
    <property type="match status" value="1"/>
</dbReference>
<evidence type="ECO:0000256" key="3">
    <source>
        <dbReference type="ARBA" id="ARBA00022692"/>
    </source>
</evidence>
<comment type="similarity">
    <text evidence="6">Belongs to the major facilitator superfamily. Phosphate:H(+) symporter (TC 2.A.1.9) family.</text>
</comment>
<evidence type="ECO:0000256" key="6">
    <source>
        <dbReference type="ARBA" id="ARBA00044504"/>
    </source>
</evidence>
<dbReference type="Proteomes" id="UP001237642">
    <property type="component" value="Unassembled WGS sequence"/>
</dbReference>
<evidence type="ECO:0000256" key="2">
    <source>
        <dbReference type="ARBA" id="ARBA00022448"/>
    </source>
</evidence>
<dbReference type="InterPro" id="IPR020846">
    <property type="entry name" value="MFS_dom"/>
</dbReference>
<evidence type="ECO:0000256" key="4">
    <source>
        <dbReference type="ARBA" id="ARBA00022989"/>
    </source>
</evidence>
<keyword evidence="5 7" id="KW-0472">Membrane</keyword>
<feature type="transmembrane region" description="Helical" evidence="7">
    <location>
        <begin position="74"/>
        <end position="93"/>
    </location>
</feature>
<dbReference type="GO" id="GO:0022821">
    <property type="term" value="F:solute:potassium antiporter activity"/>
    <property type="evidence" value="ECO:0007669"/>
    <property type="project" value="TreeGrafter"/>
</dbReference>
<proteinExistence type="inferred from homology"/>
<accession>A0AAD8IQ42</accession>
<keyword evidence="4 7" id="KW-1133">Transmembrane helix</keyword>
<evidence type="ECO:0000256" key="1">
    <source>
        <dbReference type="ARBA" id="ARBA00004141"/>
    </source>
</evidence>
<gene>
    <name evidence="9" type="ORF">POM88_016193</name>
</gene>
<sequence>MLGTLVSVVRQHIRKYLPDLLSLILELWSSFSLPAANHPVKGYPTLHLVEQLCLALNDKFVLSLEMLKKKFFNIHFEQALPISSLFPFLYFMVRDFNIAKEEEDISYYAGYVGSTYMLGRVLTSVFWGWVADRYGRKVVIIFGTFTMYVTSYY</sequence>
<protein>
    <recommendedName>
        <fullName evidence="8">Major facilitator superfamily (MFS) profile domain-containing protein</fullName>
    </recommendedName>
</protein>
<dbReference type="InterPro" id="IPR011701">
    <property type="entry name" value="MFS"/>
</dbReference>
<dbReference type="Pfam" id="PF07690">
    <property type="entry name" value="MFS_1"/>
    <property type="match status" value="1"/>
</dbReference>
<dbReference type="GO" id="GO:0090333">
    <property type="term" value="P:regulation of stomatal closure"/>
    <property type="evidence" value="ECO:0007669"/>
    <property type="project" value="TreeGrafter"/>
</dbReference>
<feature type="domain" description="Major facilitator superfamily (MFS) profile" evidence="8">
    <location>
        <begin position="63"/>
        <end position="153"/>
    </location>
</feature>
<dbReference type="PROSITE" id="PS50850">
    <property type="entry name" value="MFS"/>
    <property type="match status" value="1"/>
</dbReference>
<keyword evidence="10" id="KW-1185">Reference proteome</keyword>
<dbReference type="Gene3D" id="1.20.1250.20">
    <property type="entry name" value="MFS general substrate transporter like domains"/>
    <property type="match status" value="1"/>
</dbReference>